<protein>
    <recommendedName>
        <fullName evidence="8">PHD-type domain-containing protein</fullName>
    </recommendedName>
</protein>
<evidence type="ECO:0000256" key="5">
    <source>
        <dbReference type="ARBA" id="ARBA00023242"/>
    </source>
</evidence>
<feature type="non-terminal residue" evidence="9">
    <location>
        <position position="1051"/>
    </location>
</feature>
<keyword evidence="3 6" id="KW-0863">Zinc-finger</keyword>
<evidence type="ECO:0000313" key="9">
    <source>
        <dbReference type="EMBL" id="KAK9860349.1"/>
    </source>
</evidence>
<dbReference type="InterPro" id="IPR032308">
    <property type="entry name" value="TDBD"/>
</dbReference>
<comment type="subcellular location">
    <subcellularLocation>
        <location evidence="1">Nucleus</location>
    </subcellularLocation>
</comment>
<dbReference type="GO" id="GO:0003682">
    <property type="term" value="F:chromatin binding"/>
    <property type="evidence" value="ECO:0007669"/>
    <property type="project" value="TreeGrafter"/>
</dbReference>
<evidence type="ECO:0000256" key="7">
    <source>
        <dbReference type="SAM" id="MobiDB-lite"/>
    </source>
</evidence>
<gene>
    <name evidence="9" type="ORF">WJX84_010552</name>
</gene>
<feature type="region of interest" description="Disordered" evidence="7">
    <location>
        <begin position="1"/>
        <end position="454"/>
    </location>
</feature>
<dbReference type="SMART" id="SM00249">
    <property type="entry name" value="PHD"/>
    <property type="match status" value="2"/>
</dbReference>
<feature type="compositionally biased region" description="Low complexity" evidence="7">
    <location>
        <begin position="162"/>
        <end position="182"/>
    </location>
</feature>
<feature type="compositionally biased region" description="Low complexity" evidence="7">
    <location>
        <begin position="408"/>
        <end position="422"/>
    </location>
</feature>
<comment type="caution">
    <text evidence="9">The sequence shown here is derived from an EMBL/GenBank/DDBJ whole genome shotgun (WGS) entry which is preliminary data.</text>
</comment>
<feature type="compositionally biased region" description="Polar residues" evidence="7">
    <location>
        <begin position="992"/>
        <end position="1003"/>
    </location>
</feature>
<dbReference type="Pfam" id="PF16135">
    <property type="entry name" value="TDBD"/>
    <property type="match status" value="2"/>
</dbReference>
<organism evidence="9 10">
    <name type="scientific">Apatococcus fuscideae</name>
    <dbReference type="NCBI Taxonomy" id="2026836"/>
    <lineage>
        <taxon>Eukaryota</taxon>
        <taxon>Viridiplantae</taxon>
        <taxon>Chlorophyta</taxon>
        <taxon>core chlorophytes</taxon>
        <taxon>Trebouxiophyceae</taxon>
        <taxon>Chlorellales</taxon>
        <taxon>Chlorellaceae</taxon>
        <taxon>Apatococcus</taxon>
    </lineage>
</organism>
<sequence length="1051" mass="108628">MPIGEPLVSGVAASVAERKSAGNQRPLQRGLAPAGWSAERKRHLNERKRSALLEASAEGASAKRRRTTSQGRQSGLQASGRSPSPKDGLPGPSHASGSLPAAQNGKLPQASASNPSKAASKVSPRKADSRARAVKQHIRSKAAEAPAPAPKQPQLQENGTVPSGTPSGAYAAPAAANGPVTPEIGQGGPYEDQGGRQSMHPPSSSLAGLEPSGDIRGSGARKTKAGKQSKGPTNRRASKGKQGGPAGASHPQMQIPAPGPSDASLLQGGDSLQPGPMSETTQLDPEAATASAPWQQQKTENPVKKQSKRAGKVSQPHAQGTVADAATPSSLNFAHQPSPRPGLVIKPRTLAHSQQNQLAASAGGIRDPVPRSKLANSIGSGLRPGPEGNSAYMPAAESPLQAASTPRAGPASIAPSNSNPSAEGRAGALAAPGPSVGAPSTNKLEDQGPSSAMAPAAGILSNAQQAQPGGGGLLGDLVDGQDVGEDDGSLGWLLRHSLVMRREAGWAFDKEMQLRPMLKLGCLAMQPVHVCTRSTGAPLLNGTITPEGSISCECSRCKGGLVSASEFEDHSGCKDHRPGNTIRLRRHELTLKDFLDKLNHMAALEGARCRICSKSDGLLECSCCGSFQHPGCISLQEAPQPDWSVDTRITELVYGGVVAEARRLAAGGAAGARTAFMAPTTPGLQREEKRKARNSSKHKVLFTPEAGALQEGEKVTYRDTRGIALLEGQACLDPRGPGIRCSHCNEVISPSSFEAHAGFGARRAPYNFIHNSKGISLADIAKGLVDRELAEEPENSLSICALCKGPDFQEGAFGPNTVLICDQCDREFHVKCLKERGICDLSEVPKGEWFCSEACTSISAGLQAALEAGEVDVGAGSSWQLLHGLKGRPDDGDALETARTILQTSFDPIIDRVSGKDLLEAMVFAREVGDWDFHGMHTAILYHEDAPGNEATPSGNDGQLGDGATHRLPALPDKAAYMEMKAQPPLPGSGPLANSSPATSAFNSPGVGLPVGAASPPAASPAVLLQAPSAPQGAAPIKGLPHSDQSAASTA</sequence>
<dbReference type="InterPro" id="IPR019787">
    <property type="entry name" value="Znf_PHD-finger"/>
</dbReference>
<name>A0AAW1SW32_9CHLO</name>
<feature type="domain" description="PHD-type" evidence="8">
    <location>
        <begin position="797"/>
        <end position="857"/>
    </location>
</feature>
<feature type="compositionally biased region" description="Low complexity" evidence="7">
    <location>
        <begin position="110"/>
        <end position="122"/>
    </location>
</feature>
<dbReference type="GO" id="GO:0008270">
    <property type="term" value="F:zinc ion binding"/>
    <property type="evidence" value="ECO:0007669"/>
    <property type="project" value="UniProtKB-KW"/>
</dbReference>
<dbReference type="Gene3D" id="3.30.40.10">
    <property type="entry name" value="Zinc/RING finger domain, C3HC4 (zinc finger)"/>
    <property type="match status" value="1"/>
</dbReference>
<evidence type="ECO:0000256" key="2">
    <source>
        <dbReference type="ARBA" id="ARBA00022723"/>
    </source>
</evidence>
<keyword evidence="2" id="KW-0479">Metal-binding</keyword>
<evidence type="ECO:0000313" key="10">
    <source>
        <dbReference type="Proteomes" id="UP001485043"/>
    </source>
</evidence>
<keyword evidence="4" id="KW-0862">Zinc</keyword>
<dbReference type="GO" id="GO:0045944">
    <property type="term" value="P:positive regulation of transcription by RNA polymerase II"/>
    <property type="evidence" value="ECO:0007669"/>
    <property type="project" value="TreeGrafter"/>
</dbReference>
<dbReference type="GO" id="GO:0042393">
    <property type="term" value="F:histone binding"/>
    <property type="evidence" value="ECO:0007669"/>
    <property type="project" value="TreeGrafter"/>
</dbReference>
<keyword evidence="10" id="KW-1185">Reference proteome</keyword>
<dbReference type="GO" id="GO:0000977">
    <property type="term" value="F:RNA polymerase II transcription regulatory region sequence-specific DNA binding"/>
    <property type="evidence" value="ECO:0007669"/>
    <property type="project" value="TreeGrafter"/>
</dbReference>
<dbReference type="PANTHER" id="PTHR47025">
    <property type="entry name" value="AUTOIMMUNE REGULATOR"/>
    <property type="match status" value="1"/>
</dbReference>
<evidence type="ECO:0000256" key="6">
    <source>
        <dbReference type="PROSITE-ProRule" id="PRU00146"/>
    </source>
</evidence>
<reference evidence="9 10" key="1">
    <citation type="journal article" date="2024" name="Nat. Commun.">
        <title>Phylogenomics reveals the evolutionary origins of lichenization in chlorophyte algae.</title>
        <authorList>
            <person name="Puginier C."/>
            <person name="Libourel C."/>
            <person name="Otte J."/>
            <person name="Skaloud P."/>
            <person name="Haon M."/>
            <person name="Grisel S."/>
            <person name="Petersen M."/>
            <person name="Berrin J.G."/>
            <person name="Delaux P.M."/>
            <person name="Dal Grande F."/>
            <person name="Keller J."/>
        </authorList>
    </citation>
    <scope>NUCLEOTIDE SEQUENCE [LARGE SCALE GENOMIC DNA]</scope>
    <source>
        <strain evidence="9 10">SAG 2523</strain>
    </source>
</reference>
<dbReference type="InterPro" id="IPR013083">
    <property type="entry name" value="Znf_RING/FYVE/PHD"/>
</dbReference>
<evidence type="ECO:0000259" key="8">
    <source>
        <dbReference type="PROSITE" id="PS50016"/>
    </source>
</evidence>
<dbReference type="InterPro" id="IPR001965">
    <property type="entry name" value="Znf_PHD"/>
</dbReference>
<proteinExistence type="predicted"/>
<evidence type="ECO:0000256" key="1">
    <source>
        <dbReference type="ARBA" id="ARBA00004123"/>
    </source>
</evidence>
<feature type="region of interest" description="Disordered" evidence="7">
    <location>
        <begin position="981"/>
        <end position="1051"/>
    </location>
</feature>
<dbReference type="AlphaFoldDB" id="A0AAW1SW32"/>
<dbReference type="Proteomes" id="UP001485043">
    <property type="component" value="Unassembled WGS sequence"/>
</dbReference>
<feature type="region of interest" description="Disordered" evidence="7">
    <location>
        <begin position="945"/>
        <end position="967"/>
    </location>
</feature>
<keyword evidence="5" id="KW-0539">Nucleus</keyword>
<feature type="region of interest" description="Disordered" evidence="7">
    <location>
        <begin position="677"/>
        <end position="697"/>
    </location>
</feature>
<dbReference type="InterPro" id="IPR011011">
    <property type="entry name" value="Znf_FYVE_PHD"/>
</dbReference>
<evidence type="ECO:0000256" key="4">
    <source>
        <dbReference type="ARBA" id="ARBA00022833"/>
    </source>
</evidence>
<feature type="compositionally biased region" description="Polar residues" evidence="7">
    <location>
        <begin position="68"/>
        <end position="82"/>
    </location>
</feature>
<evidence type="ECO:0000256" key="3">
    <source>
        <dbReference type="ARBA" id="ARBA00022771"/>
    </source>
</evidence>
<feature type="compositionally biased region" description="Low complexity" evidence="7">
    <location>
        <begin position="1005"/>
        <end position="1032"/>
    </location>
</feature>
<dbReference type="PROSITE" id="PS50016">
    <property type="entry name" value="ZF_PHD_2"/>
    <property type="match status" value="1"/>
</dbReference>
<dbReference type="PANTHER" id="PTHR47025:SF2">
    <property type="entry name" value="AUTOIMMUNE REGULATOR"/>
    <property type="match status" value="1"/>
</dbReference>
<accession>A0AAW1SW32</accession>
<dbReference type="SUPFAM" id="SSF57903">
    <property type="entry name" value="FYVE/PHD zinc finger"/>
    <property type="match status" value="2"/>
</dbReference>
<dbReference type="GO" id="GO:0005634">
    <property type="term" value="C:nucleus"/>
    <property type="evidence" value="ECO:0007669"/>
    <property type="project" value="UniProtKB-SubCell"/>
</dbReference>
<dbReference type="EMBL" id="JALJOV010000853">
    <property type="protein sequence ID" value="KAK9860349.1"/>
    <property type="molecule type" value="Genomic_DNA"/>
</dbReference>